<keyword evidence="1" id="KW-1133">Transmembrane helix</keyword>
<keyword evidence="1" id="KW-0812">Transmembrane</keyword>
<feature type="transmembrane region" description="Helical" evidence="1">
    <location>
        <begin position="20"/>
        <end position="50"/>
    </location>
</feature>
<evidence type="ECO:0000313" key="2">
    <source>
        <dbReference type="EMBL" id="AAN58562.1"/>
    </source>
</evidence>
<dbReference type="EMBL" id="AE014133">
    <property type="protein sequence ID" value="AAN58562.1"/>
    <property type="molecule type" value="Genomic_DNA"/>
</dbReference>
<dbReference type="KEGG" id="smu:SMU_847c"/>
<keyword evidence="1" id="KW-0472">Membrane</keyword>
<gene>
    <name evidence="2" type="ordered locus">SMU_847c</name>
</gene>
<accession>Q8DUQ7</accession>
<protein>
    <submittedName>
        <fullName evidence="2">Uncharacterized protein</fullName>
    </submittedName>
</protein>
<dbReference type="STRING" id="210007.SMU_847c"/>
<keyword evidence="3" id="KW-1185">Reference proteome</keyword>
<proteinExistence type="predicted"/>
<reference evidence="2 3" key="1">
    <citation type="journal article" date="2002" name="Proc. Natl. Acad. Sci. U.S.A.">
        <title>Genome sequence of Streptococcus mutans UA159, a cariogenic dental pathogen.</title>
        <authorList>
            <person name="Ajdic D."/>
            <person name="McShan W.M."/>
            <person name="McLaughlin R.E."/>
            <person name="Savic G."/>
            <person name="Chang J."/>
            <person name="Carson M.B."/>
            <person name="Primeaux C."/>
            <person name="Tian R."/>
            <person name="Kenton S."/>
            <person name="Jia H."/>
            <person name="Lin S."/>
            <person name="Qian Y."/>
            <person name="Li S."/>
            <person name="Zhu H."/>
            <person name="Najar F."/>
            <person name="Lai H."/>
            <person name="White J."/>
            <person name="Roe B.A."/>
            <person name="Ferretti J.J."/>
        </authorList>
    </citation>
    <scope>NUCLEOTIDE SEQUENCE [LARGE SCALE GENOMIC DNA]</scope>
    <source>
        <strain evidence="3">ATCC 700610 / UA159</strain>
    </source>
</reference>
<sequence length="134" mass="15480">MLLESYQFILSVDSFDNNFGIRLTVTLFTVTTFFRFVFVSNNFLLFSLFFNSSNNSSSLNNWSTNNSFVATDKNNLIKGYFCSSFNIKFFNIDCLIDFNFNLFSTSFDDCVCAHDAPPISFCLRKFLREDSPKS</sequence>
<dbReference type="AlphaFoldDB" id="Q8DUQ7"/>
<evidence type="ECO:0000313" key="3">
    <source>
        <dbReference type="Proteomes" id="UP000002512"/>
    </source>
</evidence>
<dbReference type="HOGENOM" id="CLU_153260_0_0_9"/>
<name>Q8DUQ7_STRMU</name>
<evidence type="ECO:0000256" key="1">
    <source>
        <dbReference type="SAM" id="Phobius"/>
    </source>
</evidence>
<organism evidence="2 3">
    <name type="scientific">Streptococcus mutans serotype c (strain ATCC 700610 / UA159)</name>
    <dbReference type="NCBI Taxonomy" id="210007"/>
    <lineage>
        <taxon>Bacteria</taxon>
        <taxon>Bacillati</taxon>
        <taxon>Bacillota</taxon>
        <taxon>Bacilli</taxon>
        <taxon>Lactobacillales</taxon>
        <taxon>Streptococcaceae</taxon>
        <taxon>Streptococcus</taxon>
    </lineage>
</organism>
<dbReference type="OrthoDB" id="9771902at2"/>
<dbReference type="Proteomes" id="UP000002512">
    <property type="component" value="Chromosome"/>
</dbReference>